<gene>
    <name evidence="2" type="ORF">CYNAS_LOCUS9755</name>
</gene>
<organism evidence="2 3">
    <name type="scientific">Cylicocyclus nassatus</name>
    <name type="common">Nematode worm</name>
    <dbReference type="NCBI Taxonomy" id="53992"/>
    <lineage>
        <taxon>Eukaryota</taxon>
        <taxon>Metazoa</taxon>
        <taxon>Ecdysozoa</taxon>
        <taxon>Nematoda</taxon>
        <taxon>Chromadorea</taxon>
        <taxon>Rhabditida</taxon>
        <taxon>Rhabditina</taxon>
        <taxon>Rhabditomorpha</taxon>
        <taxon>Strongyloidea</taxon>
        <taxon>Strongylidae</taxon>
        <taxon>Cylicocyclus</taxon>
    </lineage>
</organism>
<feature type="region of interest" description="Disordered" evidence="1">
    <location>
        <begin position="1"/>
        <end position="26"/>
    </location>
</feature>
<accession>A0AA36M5I1</accession>
<dbReference type="InterPro" id="IPR029052">
    <property type="entry name" value="Metallo-depent_PP-like"/>
</dbReference>
<evidence type="ECO:0000313" key="2">
    <source>
        <dbReference type="EMBL" id="CAJ0597772.1"/>
    </source>
</evidence>
<dbReference type="Proteomes" id="UP001176961">
    <property type="component" value="Unassembled WGS sequence"/>
</dbReference>
<sequence>MDDYDEIPGDRTVTIEGREEEDGDNEEDIMQNTKIGLNYKHHTQINSFFTNAVLLSSNFSNLLIAGHTHIAENNYEPAVFLFLPGSLFLRANKCYNVLASRNATLLGMYEEVQR</sequence>
<proteinExistence type="predicted"/>
<name>A0AA36M5I1_CYLNA</name>
<protein>
    <submittedName>
        <fullName evidence="2">Uncharacterized protein</fullName>
    </submittedName>
</protein>
<evidence type="ECO:0000313" key="3">
    <source>
        <dbReference type="Proteomes" id="UP001176961"/>
    </source>
</evidence>
<keyword evidence="3" id="KW-1185">Reference proteome</keyword>
<dbReference type="EMBL" id="CATQJL010000223">
    <property type="protein sequence ID" value="CAJ0597772.1"/>
    <property type="molecule type" value="Genomic_DNA"/>
</dbReference>
<dbReference type="Gene3D" id="3.60.21.10">
    <property type="match status" value="1"/>
</dbReference>
<reference evidence="2" key="1">
    <citation type="submission" date="2023-07" db="EMBL/GenBank/DDBJ databases">
        <authorList>
            <consortium name="CYATHOMIX"/>
        </authorList>
    </citation>
    <scope>NUCLEOTIDE SEQUENCE</scope>
    <source>
        <strain evidence="2">N/A</strain>
    </source>
</reference>
<dbReference type="AlphaFoldDB" id="A0AA36M5I1"/>
<comment type="caution">
    <text evidence="2">The sequence shown here is derived from an EMBL/GenBank/DDBJ whole genome shotgun (WGS) entry which is preliminary data.</text>
</comment>
<evidence type="ECO:0000256" key="1">
    <source>
        <dbReference type="SAM" id="MobiDB-lite"/>
    </source>
</evidence>